<dbReference type="AlphaFoldDB" id="A0A1M5XJ21"/>
<dbReference type="InterPro" id="IPR017016">
    <property type="entry name" value="UCP033595"/>
</dbReference>
<evidence type="ECO:0000313" key="1">
    <source>
        <dbReference type="EMBL" id="SHH99837.1"/>
    </source>
</evidence>
<keyword evidence="2" id="KW-1185">Reference proteome</keyword>
<reference evidence="1 2" key="1">
    <citation type="submission" date="2016-11" db="EMBL/GenBank/DDBJ databases">
        <authorList>
            <person name="Jaros S."/>
            <person name="Januszkiewicz K."/>
            <person name="Wedrychowicz H."/>
        </authorList>
    </citation>
    <scope>NUCLEOTIDE SEQUENCE [LARGE SCALE GENOMIC DNA]</scope>
    <source>
        <strain evidence="1 2">DSM 10068</strain>
    </source>
</reference>
<gene>
    <name evidence="1" type="ORF">SAMN02745823_01863</name>
</gene>
<dbReference type="RefSeq" id="WP_073078032.1">
    <property type="nucleotide sequence ID" value="NZ_FQXV01000005.1"/>
</dbReference>
<dbReference type="Proteomes" id="UP000183995">
    <property type="component" value="Unassembled WGS sequence"/>
</dbReference>
<organism evidence="1 2">
    <name type="scientific">Sporobacter termitidis DSM 10068</name>
    <dbReference type="NCBI Taxonomy" id="1123282"/>
    <lineage>
        <taxon>Bacteria</taxon>
        <taxon>Bacillati</taxon>
        <taxon>Bacillota</taxon>
        <taxon>Clostridia</taxon>
        <taxon>Eubacteriales</taxon>
        <taxon>Oscillospiraceae</taxon>
        <taxon>Sporobacter</taxon>
    </lineage>
</organism>
<protein>
    <submittedName>
        <fullName evidence="1">Uncharacterized protein</fullName>
    </submittedName>
</protein>
<name>A0A1M5XJ21_9FIRM</name>
<accession>A0A1M5XJ21</accession>
<dbReference type="STRING" id="1123282.SAMN02745823_01863"/>
<proteinExistence type="predicted"/>
<sequence>MPIETLVNENTTILSIASYCKDPECEDHYVYGIMISYGDQTIFEQQDISTNEIDVIRLISLIKGHDISLDQLPYIVEDYVTSLYIS</sequence>
<evidence type="ECO:0000313" key="2">
    <source>
        <dbReference type="Proteomes" id="UP000183995"/>
    </source>
</evidence>
<dbReference type="Pfam" id="PF20124">
    <property type="entry name" value="DUF6514"/>
    <property type="match status" value="1"/>
</dbReference>
<dbReference type="EMBL" id="FQXV01000005">
    <property type="protein sequence ID" value="SHH99837.1"/>
    <property type="molecule type" value="Genomic_DNA"/>
</dbReference>